<dbReference type="EMBL" id="NPDT01000019">
    <property type="protein sequence ID" value="PJZ64053.1"/>
    <property type="molecule type" value="Genomic_DNA"/>
</dbReference>
<dbReference type="AlphaFoldDB" id="A0A2M9Z6I6"/>
<name>A0A2M9Z6I6_9LEPT</name>
<accession>A0A2M9Z6I6</accession>
<evidence type="ECO:0000313" key="1">
    <source>
        <dbReference type="EMBL" id="PJZ64053.1"/>
    </source>
</evidence>
<reference evidence="1 2" key="1">
    <citation type="submission" date="2017-07" db="EMBL/GenBank/DDBJ databases">
        <title>Leptospira spp. isolated from tropical soils.</title>
        <authorList>
            <person name="Thibeaux R."/>
            <person name="Iraola G."/>
            <person name="Ferres I."/>
            <person name="Bierque E."/>
            <person name="Girault D."/>
            <person name="Soupe-Gilbert M.-E."/>
            <person name="Picardeau M."/>
            <person name="Goarant C."/>
        </authorList>
    </citation>
    <scope>NUCLEOTIDE SEQUENCE [LARGE SCALE GENOMIC DNA]</scope>
    <source>
        <strain evidence="1 2">FH2-C-A2</strain>
    </source>
</reference>
<organism evidence="1 2">
    <name type="scientific">Leptospira wolffii</name>
    <dbReference type="NCBI Taxonomy" id="409998"/>
    <lineage>
        <taxon>Bacteria</taxon>
        <taxon>Pseudomonadati</taxon>
        <taxon>Spirochaetota</taxon>
        <taxon>Spirochaetia</taxon>
        <taxon>Leptospirales</taxon>
        <taxon>Leptospiraceae</taxon>
        <taxon>Leptospira</taxon>
    </lineage>
</organism>
<sequence>MWIQLLSIVNLVTLERSPMEAGAVAGNCILVFIRLAEAHVYVSSNPERGARSFSASKFGCYWTLVQIAKYIKLHRI</sequence>
<comment type="caution">
    <text evidence="1">The sequence shown here is derived from an EMBL/GenBank/DDBJ whole genome shotgun (WGS) entry which is preliminary data.</text>
</comment>
<gene>
    <name evidence="1" type="ORF">CH371_20185</name>
</gene>
<evidence type="ECO:0000313" key="2">
    <source>
        <dbReference type="Proteomes" id="UP000231912"/>
    </source>
</evidence>
<dbReference type="Proteomes" id="UP000231912">
    <property type="component" value="Unassembled WGS sequence"/>
</dbReference>
<protein>
    <submittedName>
        <fullName evidence="1">Uncharacterized protein</fullName>
    </submittedName>
</protein>
<proteinExistence type="predicted"/>